<protein>
    <submittedName>
        <fullName evidence="1">Uncharacterized protein</fullName>
    </submittedName>
</protein>
<dbReference type="AlphaFoldDB" id="A0A0R2XC99"/>
<evidence type="ECO:0000313" key="2">
    <source>
        <dbReference type="Proteomes" id="UP000051220"/>
    </source>
</evidence>
<proteinExistence type="predicted"/>
<comment type="caution">
    <text evidence="1">The sequence shown here is derived from an EMBL/GenBank/DDBJ whole genome shotgun (WGS) entry which is preliminary data.</text>
</comment>
<evidence type="ECO:0000313" key="1">
    <source>
        <dbReference type="EMBL" id="KRP33647.1"/>
    </source>
</evidence>
<name>A0A0R2XC99_9BACT</name>
<organism evidence="1 2">
    <name type="scientific">Verrucomicrobia subdivision 6 bacterium BACL9 MAG-120924-bin69</name>
    <dbReference type="NCBI Taxonomy" id="1655635"/>
    <lineage>
        <taxon>Bacteria</taxon>
        <taxon>Pseudomonadati</taxon>
        <taxon>Verrucomicrobiota</taxon>
        <taxon>Verrucomicrobiia</taxon>
        <taxon>Verrucomicrobiales</taxon>
        <taxon>Verrucomicrobia subdivision 6</taxon>
    </lineage>
</organism>
<dbReference type="Proteomes" id="UP000051220">
    <property type="component" value="Unassembled WGS sequence"/>
</dbReference>
<accession>A0A0R2XC99</accession>
<gene>
    <name evidence="1" type="ORF">ABS33_03970</name>
</gene>
<dbReference type="EMBL" id="LIDN01000106">
    <property type="protein sequence ID" value="KRP33647.1"/>
    <property type="molecule type" value="Genomic_DNA"/>
</dbReference>
<sequence>MVGVGQHGTEKGAFGLEVVVREKAFNGDGGGGIPTDTRLKRLGVGDHGVLSLPMEPVGQSREESCWRIFWAKDG</sequence>
<reference evidence="1 2" key="1">
    <citation type="submission" date="2015-10" db="EMBL/GenBank/DDBJ databases">
        <title>Metagenome-Assembled Genomes uncover a global brackish microbiome.</title>
        <authorList>
            <person name="Hugerth L.W."/>
            <person name="Larsson J."/>
            <person name="Alneberg J."/>
            <person name="Lindh M.V."/>
            <person name="Legrand C."/>
            <person name="Pinhassi J."/>
            <person name="Andersson A.F."/>
        </authorList>
    </citation>
    <scope>NUCLEOTIDE SEQUENCE [LARGE SCALE GENOMIC DNA]</scope>
    <source>
        <strain evidence="1">BACL9 MAG-120924-bin69</strain>
    </source>
</reference>